<dbReference type="InterPro" id="IPR038213">
    <property type="entry name" value="IFI6/IFI27-like_sf"/>
</dbReference>
<feature type="compositionally biased region" description="Polar residues" evidence="6">
    <location>
        <begin position="20"/>
        <end position="30"/>
    </location>
</feature>
<feature type="non-terminal residue" evidence="7">
    <location>
        <position position="1"/>
    </location>
</feature>
<dbReference type="Gene3D" id="6.10.110.10">
    <property type="match status" value="1"/>
</dbReference>
<feature type="region of interest" description="Disordered" evidence="6">
    <location>
        <begin position="1"/>
        <end position="57"/>
    </location>
</feature>
<evidence type="ECO:0000256" key="3">
    <source>
        <dbReference type="ARBA" id="ARBA00022692"/>
    </source>
</evidence>
<protein>
    <recommendedName>
        <fullName evidence="9">IFI6 protein</fullName>
    </recommendedName>
</protein>
<keyword evidence="4" id="KW-1133">Transmembrane helix</keyword>
<keyword evidence="3" id="KW-0812">Transmembrane</keyword>
<keyword evidence="8" id="KW-1185">Reference proteome</keyword>
<evidence type="ECO:0000256" key="4">
    <source>
        <dbReference type="ARBA" id="ARBA00022989"/>
    </source>
</evidence>
<reference evidence="7 8" key="1">
    <citation type="submission" date="2016-07" db="EMBL/GenBank/DDBJ databases">
        <title>Disparate Historic Effective Population Sizes Predicted by Modern Levels of Genome Diversity for the Scaled Quail (Callipepla squamata) and the Northern Bobwhite (Colinus virginianus): Inferences from First and Second Generation Draft Genome Assemblies for Sympatric New World Quail.</title>
        <authorList>
            <person name="Oldeschulte D.L."/>
            <person name="Halley Y.A."/>
            <person name="Bhattarai E.K."/>
            <person name="Brashear W.A."/>
            <person name="Hill J."/>
            <person name="Metz R.P."/>
            <person name="Johnson C.D."/>
            <person name="Rollins D."/>
            <person name="Peterson M.J."/>
            <person name="Bickhart D.M."/>
            <person name="Decker J.E."/>
            <person name="Seabury C.M."/>
        </authorList>
    </citation>
    <scope>NUCLEOTIDE SEQUENCE [LARGE SCALE GENOMIC DNA]</scope>
    <source>
        <strain evidence="7 8">Texas</strain>
        <tissue evidence="7">Leg muscle</tissue>
    </source>
</reference>
<dbReference type="OrthoDB" id="9425585at2759"/>
<dbReference type="EMBL" id="MCFN01000070">
    <property type="protein sequence ID" value="OXB66139.1"/>
    <property type="molecule type" value="Genomic_DNA"/>
</dbReference>
<evidence type="ECO:0000256" key="1">
    <source>
        <dbReference type="ARBA" id="ARBA00004141"/>
    </source>
</evidence>
<dbReference type="Proteomes" id="UP000198323">
    <property type="component" value="Unassembled WGS sequence"/>
</dbReference>
<evidence type="ECO:0000256" key="2">
    <source>
        <dbReference type="ARBA" id="ARBA00007262"/>
    </source>
</evidence>
<comment type="subcellular location">
    <subcellularLocation>
        <location evidence="1">Membrane</location>
        <topology evidence="1">Multi-pass membrane protein</topology>
    </subcellularLocation>
</comment>
<dbReference type="InterPro" id="IPR009311">
    <property type="entry name" value="IFI6/IFI27-like"/>
</dbReference>
<feature type="compositionally biased region" description="Low complexity" evidence="6">
    <location>
        <begin position="1"/>
        <end position="14"/>
    </location>
</feature>
<accession>A0A226NFR9</accession>
<comment type="similarity">
    <text evidence="2">Belongs to the IFI6/IFI27 family.</text>
</comment>
<dbReference type="GO" id="GO:0016020">
    <property type="term" value="C:membrane"/>
    <property type="evidence" value="ECO:0007669"/>
    <property type="project" value="UniProtKB-SubCell"/>
</dbReference>
<sequence>AKGSTHSSGFTSSGISGGSRASQMMSSEATSYGGGVPKGGTTSTIQSISMGGKGGRR</sequence>
<keyword evidence="5" id="KW-0472">Membrane</keyword>
<proteinExistence type="inferred from homology"/>
<name>A0A226NFR9_CALSU</name>
<organism evidence="7 8">
    <name type="scientific">Callipepla squamata</name>
    <name type="common">Scaled quail</name>
    <dbReference type="NCBI Taxonomy" id="9009"/>
    <lineage>
        <taxon>Eukaryota</taxon>
        <taxon>Metazoa</taxon>
        <taxon>Chordata</taxon>
        <taxon>Craniata</taxon>
        <taxon>Vertebrata</taxon>
        <taxon>Euteleostomi</taxon>
        <taxon>Archelosauria</taxon>
        <taxon>Archosauria</taxon>
        <taxon>Dinosauria</taxon>
        <taxon>Saurischia</taxon>
        <taxon>Theropoda</taxon>
        <taxon>Coelurosauria</taxon>
        <taxon>Aves</taxon>
        <taxon>Neognathae</taxon>
        <taxon>Galloanserae</taxon>
        <taxon>Galliformes</taxon>
        <taxon>Odontophoridae</taxon>
        <taxon>Callipepla</taxon>
    </lineage>
</organism>
<evidence type="ECO:0000313" key="8">
    <source>
        <dbReference type="Proteomes" id="UP000198323"/>
    </source>
</evidence>
<dbReference type="Pfam" id="PF06140">
    <property type="entry name" value="Ifi-6-16"/>
    <property type="match status" value="1"/>
</dbReference>
<evidence type="ECO:0000313" key="7">
    <source>
        <dbReference type="EMBL" id="OXB66139.1"/>
    </source>
</evidence>
<evidence type="ECO:0008006" key="9">
    <source>
        <dbReference type="Google" id="ProtNLM"/>
    </source>
</evidence>
<comment type="caution">
    <text evidence="7">The sequence shown here is derived from an EMBL/GenBank/DDBJ whole genome shotgun (WGS) entry which is preliminary data.</text>
</comment>
<feature type="compositionally biased region" description="Polar residues" evidence="6">
    <location>
        <begin position="40"/>
        <end position="49"/>
    </location>
</feature>
<gene>
    <name evidence="7" type="ORF">ASZ78_003998</name>
</gene>
<evidence type="ECO:0000256" key="6">
    <source>
        <dbReference type="SAM" id="MobiDB-lite"/>
    </source>
</evidence>
<dbReference type="AlphaFoldDB" id="A0A226NFR9"/>
<dbReference type="STRING" id="9009.A0A226NFR9"/>
<evidence type="ECO:0000256" key="5">
    <source>
        <dbReference type="ARBA" id="ARBA00023136"/>
    </source>
</evidence>